<dbReference type="Proteomes" id="UP001150581">
    <property type="component" value="Unassembled WGS sequence"/>
</dbReference>
<evidence type="ECO:0000313" key="2">
    <source>
        <dbReference type="Proteomes" id="UP001150581"/>
    </source>
</evidence>
<gene>
    <name evidence="1" type="ORF">LPJ66_007841</name>
</gene>
<dbReference type="EMBL" id="JANBPG010001471">
    <property type="protein sequence ID" value="KAJ1889795.1"/>
    <property type="molecule type" value="Genomic_DNA"/>
</dbReference>
<proteinExistence type="predicted"/>
<organism evidence="1 2">
    <name type="scientific">Kickxella alabastrina</name>
    <dbReference type="NCBI Taxonomy" id="61397"/>
    <lineage>
        <taxon>Eukaryota</taxon>
        <taxon>Fungi</taxon>
        <taxon>Fungi incertae sedis</taxon>
        <taxon>Zoopagomycota</taxon>
        <taxon>Kickxellomycotina</taxon>
        <taxon>Kickxellomycetes</taxon>
        <taxon>Kickxellales</taxon>
        <taxon>Kickxellaceae</taxon>
        <taxon>Kickxella</taxon>
    </lineage>
</organism>
<comment type="caution">
    <text evidence="1">The sequence shown here is derived from an EMBL/GenBank/DDBJ whole genome shotgun (WGS) entry which is preliminary data.</text>
</comment>
<accession>A0ACC1IBZ9</accession>
<evidence type="ECO:0000313" key="1">
    <source>
        <dbReference type="EMBL" id="KAJ1889795.1"/>
    </source>
</evidence>
<reference evidence="1" key="1">
    <citation type="submission" date="2022-07" db="EMBL/GenBank/DDBJ databases">
        <title>Phylogenomic reconstructions and comparative analyses of Kickxellomycotina fungi.</title>
        <authorList>
            <person name="Reynolds N.K."/>
            <person name="Stajich J.E."/>
            <person name="Barry K."/>
            <person name="Grigoriev I.V."/>
            <person name="Crous P."/>
            <person name="Smith M.E."/>
        </authorList>
    </citation>
    <scope>NUCLEOTIDE SEQUENCE</scope>
    <source>
        <strain evidence="1">Benny 63K</strain>
    </source>
</reference>
<name>A0ACC1IBZ9_9FUNG</name>
<protein>
    <submittedName>
        <fullName evidence="1">Uncharacterized protein</fullName>
    </submittedName>
</protein>
<keyword evidence="2" id="KW-1185">Reference proteome</keyword>
<sequence length="590" mass="67646">MSGSNIEDNFYFYKSGQASKSFNDRLKSLSKHGIAHSTQVPILLTKCEKRMRHMCSTLRSKLNWMEQMSCPKVLEQWKGEASTCGLSKAEIKHVFDELKCHKMMHVPGSHTHISAVDKVWYSDTRDVGNANKNNVADALRQCAVQLESVLSSHRNKSIAYDSEKQVLSLVDPSLYVLDYERSSILPEPTESPVDSLKYCALGHFPLTLAGWKQTIDSMPRVSSTVPAYTVPSPGTWSASKKFSWLPSEFYVDDDGMTSIKSYINNLHPVKHAEMYPIIAKAFSRFVPIFEQVITDTVYPQPYHIENNRGMWYSASNKLPCDHSAKDYKEKYKKWKAAVKFEDATPCTPVVFHRPIPPQSLRNRQLQVVVKMSNIMLTPELPEYNEDDWHVEAMSNERIIATGVFYYDVHNTTKGTISFRERVQNTINGFEMDKHAFDLAYGIFKDPNSDTETLTQELGQIDIKDGLCFAFPNFYQHKLSGFKLDDPSKPGHHKMLQFYLIDPSTRIPSTEIVPPQQKSWWAEQVLSTKPICLLPLVVADIILENIDYPFSAKDAKNTRDETTKERRRINEHMNMAYFVPTLVFDEDDYKN</sequence>